<dbReference type="RefSeq" id="WP_038352103.1">
    <property type="nucleotide sequence ID" value="NZ_CP019962.1"/>
</dbReference>
<dbReference type="KEGG" id="elim:B2M23_05240"/>
<organism evidence="1 2">
    <name type="scientific">Eubacterium limosum</name>
    <dbReference type="NCBI Taxonomy" id="1736"/>
    <lineage>
        <taxon>Bacteria</taxon>
        <taxon>Bacillati</taxon>
        <taxon>Bacillota</taxon>
        <taxon>Clostridia</taxon>
        <taxon>Eubacteriales</taxon>
        <taxon>Eubacteriaceae</taxon>
        <taxon>Eubacterium</taxon>
    </lineage>
</organism>
<name>A0AAC9QSM9_EUBLI</name>
<dbReference type="Proteomes" id="UP000192391">
    <property type="component" value="Chromosome"/>
</dbReference>
<accession>A0AAC9QSM9</accession>
<evidence type="ECO:0000313" key="1">
    <source>
        <dbReference type="EMBL" id="ARD64983.1"/>
    </source>
</evidence>
<protein>
    <submittedName>
        <fullName evidence="1">Uncharacterized protein</fullName>
    </submittedName>
</protein>
<dbReference type="AlphaFoldDB" id="A0AAC9QSM9"/>
<sequence length="68" mass="7630">MSGTKVFFHLKDGKKSVNKSRSVKRLPKIGEQVSLSAGGPVYEVDQLLHNFFKDGCDYEVEVYAHKVS</sequence>
<gene>
    <name evidence="1" type="ORF">B2M23_05240</name>
</gene>
<evidence type="ECO:0000313" key="2">
    <source>
        <dbReference type="Proteomes" id="UP000192391"/>
    </source>
</evidence>
<reference evidence="2" key="1">
    <citation type="journal article" date="2017" name="Sci. Rep.">
        <title>Determination of the Genome and Primary Transcriptome of Syngas Fermenting Eubacterium limosum ATCC 8486.</title>
        <authorList>
            <person name="Song Y."/>
            <person name="Shin J."/>
            <person name="Jeong Y."/>
            <person name="Jin S."/>
            <person name="Lee J.K."/>
            <person name="Kim D.R."/>
            <person name="Kim S.C."/>
            <person name="Cho S."/>
            <person name="Cho B.K."/>
        </authorList>
    </citation>
    <scope>NUCLEOTIDE SEQUENCE [LARGE SCALE GENOMIC DNA]</scope>
    <source>
        <strain evidence="2">ATCC 8486</strain>
    </source>
</reference>
<proteinExistence type="predicted"/>
<dbReference type="EMBL" id="CP019962">
    <property type="protein sequence ID" value="ARD64983.1"/>
    <property type="molecule type" value="Genomic_DNA"/>
</dbReference>